<reference evidence="2" key="2">
    <citation type="submission" date="2022-01" db="EMBL/GenBank/DDBJ databases">
        <authorList>
            <person name="Yamashiro T."/>
            <person name="Shiraishi A."/>
            <person name="Satake H."/>
            <person name="Nakayama K."/>
        </authorList>
    </citation>
    <scope>NUCLEOTIDE SEQUENCE</scope>
</reference>
<sequence>MIGQAIEGQVTVLDGIAAITSKLVNLGRDMKKLKENIHAIQVGYETCGGMHLDKECPLIEEVKRVEEVKYGEFGRSFPKNSVNEARGMGHIDSYDKCTNKLLGVSFVYESLEIKKETKEEVASNELLVDGNPKPPTQEMDVKKKNEKS</sequence>
<organism evidence="2 3">
    <name type="scientific">Tanacetum coccineum</name>
    <dbReference type="NCBI Taxonomy" id="301880"/>
    <lineage>
        <taxon>Eukaryota</taxon>
        <taxon>Viridiplantae</taxon>
        <taxon>Streptophyta</taxon>
        <taxon>Embryophyta</taxon>
        <taxon>Tracheophyta</taxon>
        <taxon>Spermatophyta</taxon>
        <taxon>Magnoliopsida</taxon>
        <taxon>eudicotyledons</taxon>
        <taxon>Gunneridae</taxon>
        <taxon>Pentapetalae</taxon>
        <taxon>asterids</taxon>
        <taxon>campanulids</taxon>
        <taxon>Asterales</taxon>
        <taxon>Asteraceae</taxon>
        <taxon>Asteroideae</taxon>
        <taxon>Anthemideae</taxon>
        <taxon>Anthemidinae</taxon>
        <taxon>Tanacetum</taxon>
    </lineage>
</organism>
<gene>
    <name evidence="2" type="ORF">Tco_0729910</name>
</gene>
<evidence type="ECO:0000256" key="1">
    <source>
        <dbReference type="SAM" id="MobiDB-lite"/>
    </source>
</evidence>
<evidence type="ECO:0000313" key="3">
    <source>
        <dbReference type="Proteomes" id="UP001151760"/>
    </source>
</evidence>
<proteinExistence type="predicted"/>
<keyword evidence="3" id="KW-1185">Reference proteome</keyword>
<evidence type="ECO:0008006" key="4">
    <source>
        <dbReference type="Google" id="ProtNLM"/>
    </source>
</evidence>
<dbReference type="EMBL" id="BQNB010010641">
    <property type="protein sequence ID" value="GJS80029.1"/>
    <property type="molecule type" value="Genomic_DNA"/>
</dbReference>
<name>A0ABQ4YQ78_9ASTR</name>
<accession>A0ABQ4YQ78</accession>
<reference evidence="2" key="1">
    <citation type="journal article" date="2022" name="Int. J. Mol. Sci.">
        <title>Draft Genome of Tanacetum Coccineum: Genomic Comparison of Closely Related Tanacetum-Family Plants.</title>
        <authorList>
            <person name="Yamashiro T."/>
            <person name="Shiraishi A."/>
            <person name="Nakayama K."/>
            <person name="Satake H."/>
        </authorList>
    </citation>
    <scope>NUCLEOTIDE SEQUENCE</scope>
</reference>
<dbReference type="Proteomes" id="UP001151760">
    <property type="component" value="Unassembled WGS sequence"/>
</dbReference>
<comment type="caution">
    <text evidence="2">The sequence shown here is derived from an EMBL/GenBank/DDBJ whole genome shotgun (WGS) entry which is preliminary data.</text>
</comment>
<feature type="compositionally biased region" description="Basic and acidic residues" evidence="1">
    <location>
        <begin position="139"/>
        <end position="148"/>
    </location>
</feature>
<protein>
    <recommendedName>
        <fullName evidence="4">Zinc knuckle CX2CX4HX4C</fullName>
    </recommendedName>
</protein>
<evidence type="ECO:0000313" key="2">
    <source>
        <dbReference type="EMBL" id="GJS80029.1"/>
    </source>
</evidence>
<feature type="region of interest" description="Disordered" evidence="1">
    <location>
        <begin position="121"/>
        <end position="148"/>
    </location>
</feature>